<protein>
    <submittedName>
        <fullName evidence="2">Uncharacterized protein</fullName>
    </submittedName>
</protein>
<accession>A0AAW0WJ17</accession>
<feature type="region of interest" description="Disordered" evidence="1">
    <location>
        <begin position="265"/>
        <end position="292"/>
    </location>
</feature>
<dbReference type="Proteomes" id="UP001445076">
    <property type="component" value="Unassembled WGS sequence"/>
</dbReference>
<sequence length="292" mass="33371">MAIVHNDIVHSLRAFSSFKVNDFIDRCEEDLFRFRLPLLREGLFSHDSFFANVRQIIDDALREMLMAWDDFEHLRKKHRDATFRLSSSILRYTQLRSLGRKQDSYGASTEDVEREFILDECDFTNDERISDVLSERDLFLDDTDLFSEKNDKHSTELFKRLLGHVLLRGVAQVKSGDAEMKSDAEMLSAVTSPDGVLTVTSLKKMPKLQLQQMGSTGNYMIDETTERQKKELEAVREARDTSPSPSVASADSCDSLIGRLWTFTSPDDLSTSYRLNSSSESSEDLQEPSGER</sequence>
<dbReference type="AlphaFoldDB" id="A0AAW0WJ17"/>
<keyword evidence="3" id="KW-1185">Reference proteome</keyword>
<comment type="caution">
    <text evidence="2">The sequence shown here is derived from an EMBL/GenBank/DDBJ whole genome shotgun (WGS) entry which is preliminary data.</text>
</comment>
<reference evidence="2 3" key="1">
    <citation type="journal article" date="2024" name="BMC Genomics">
        <title>Genome assembly of redclaw crayfish (Cherax quadricarinatus) provides insights into its immune adaptation and hypoxia tolerance.</title>
        <authorList>
            <person name="Liu Z."/>
            <person name="Zheng J."/>
            <person name="Li H."/>
            <person name="Fang K."/>
            <person name="Wang S."/>
            <person name="He J."/>
            <person name="Zhou D."/>
            <person name="Weng S."/>
            <person name="Chi M."/>
            <person name="Gu Z."/>
            <person name="He J."/>
            <person name="Li F."/>
            <person name="Wang M."/>
        </authorList>
    </citation>
    <scope>NUCLEOTIDE SEQUENCE [LARGE SCALE GENOMIC DNA]</scope>
    <source>
        <strain evidence="2">ZL_2023a</strain>
    </source>
</reference>
<gene>
    <name evidence="2" type="ORF">OTU49_009420</name>
</gene>
<proteinExistence type="predicted"/>
<dbReference type="EMBL" id="JARKIK010000074">
    <property type="protein sequence ID" value="KAK8727713.1"/>
    <property type="molecule type" value="Genomic_DNA"/>
</dbReference>
<evidence type="ECO:0000313" key="2">
    <source>
        <dbReference type="EMBL" id="KAK8727713.1"/>
    </source>
</evidence>
<organism evidence="2 3">
    <name type="scientific">Cherax quadricarinatus</name>
    <name type="common">Australian red claw crayfish</name>
    <dbReference type="NCBI Taxonomy" id="27406"/>
    <lineage>
        <taxon>Eukaryota</taxon>
        <taxon>Metazoa</taxon>
        <taxon>Ecdysozoa</taxon>
        <taxon>Arthropoda</taxon>
        <taxon>Crustacea</taxon>
        <taxon>Multicrustacea</taxon>
        <taxon>Malacostraca</taxon>
        <taxon>Eumalacostraca</taxon>
        <taxon>Eucarida</taxon>
        <taxon>Decapoda</taxon>
        <taxon>Pleocyemata</taxon>
        <taxon>Astacidea</taxon>
        <taxon>Parastacoidea</taxon>
        <taxon>Parastacidae</taxon>
        <taxon>Cherax</taxon>
    </lineage>
</organism>
<evidence type="ECO:0000256" key="1">
    <source>
        <dbReference type="SAM" id="MobiDB-lite"/>
    </source>
</evidence>
<feature type="compositionally biased region" description="Low complexity" evidence="1">
    <location>
        <begin position="269"/>
        <end position="280"/>
    </location>
</feature>
<name>A0AAW0WJ17_CHEQU</name>
<evidence type="ECO:0000313" key="3">
    <source>
        <dbReference type="Proteomes" id="UP001445076"/>
    </source>
</evidence>